<name>A0ABN4JU77_9BACL</name>
<proteinExistence type="predicted"/>
<dbReference type="Pfam" id="PF13551">
    <property type="entry name" value="HTH_29"/>
    <property type="match status" value="1"/>
</dbReference>
<evidence type="ECO:0008006" key="3">
    <source>
        <dbReference type="Google" id="ProtNLM"/>
    </source>
</evidence>
<dbReference type="Proteomes" id="UP000065533">
    <property type="component" value="Chromosome"/>
</dbReference>
<dbReference type="EMBL" id="CP013661">
    <property type="protein sequence ID" value="ALS78468.1"/>
    <property type="molecule type" value="Genomic_DNA"/>
</dbReference>
<dbReference type="InterPro" id="IPR009057">
    <property type="entry name" value="Homeodomain-like_sf"/>
</dbReference>
<evidence type="ECO:0000313" key="1">
    <source>
        <dbReference type="EMBL" id="ALS78468.1"/>
    </source>
</evidence>
<reference evidence="1" key="1">
    <citation type="submission" date="2016-01" db="EMBL/GenBank/DDBJ databases">
        <title>Complete genome of Planococcus kocurri type strain.</title>
        <authorList>
            <person name="See-Too W.S."/>
        </authorList>
    </citation>
    <scope>NUCLEOTIDE SEQUENCE [LARGE SCALE GENOMIC DNA]</scope>
    <source>
        <strain evidence="1">ATCC 43650</strain>
    </source>
</reference>
<organism evidence="1 2">
    <name type="scientific">Planococcus kocurii</name>
    <dbReference type="NCBI Taxonomy" id="1374"/>
    <lineage>
        <taxon>Bacteria</taxon>
        <taxon>Bacillati</taxon>
        <taxon>Bacillota</taxon>
        <taxon>Bacilli</taxon>
        <taxon>Bacillales</taxon>
        <taxon>Caryophanaceae</taxon>
        <taxon>Planococcus</taxon>
    </lineage>
</organism>
<evidence type="ECO:0000313" key="2">
    <source>
        <dbReference type="Proteomes" id="UP000065533"/>
    </source>
</evidence>
<keyword evidence="2" id="KW-1185">Reference proteome</keyword>
<sequence>MKLYTHENLEQRLAEIHRLLKTETNVRLYQRYHVIRLHLRGYSDRDIAEIENLTERTIGTYIKKYRKQGVAGLKMGHSPGVPHRLTPGQEEQVRAIVLNQTPSEAGLKTAKN</sequence>
<accession>A0ABN4JU77</accession>
<gene>
    <name evidence="1" type="ORF">AUO94_07245</name>
</gene>
<dbReference type="SUPFAM" id="SSF46689">
    <property type="entry name" value="Homeodomain-like"/>
    <property type="match status" value="1"/>
</dbReference>
<protein>
    <recommendedName>
        <fullName evidence="3">Helix-turn-helix domain-containing protein</fullName>
    </recommendedName>
</protein>